<accession>A0A0J7MYE5</accession>
<sequence>MTQMRLFGGSWHSWVLQSRQMGAELGDQDRSRSGDRSGELGELGEAAFAVVRFDRLLQGGDVSKRQQEQDHEVSFVFYGRYLQQQP</sequence>
<gene>
    <name evidence="1" type="ORF">RF55_15985</name>
</gene>
<dbReference type="Proteomes" id="UP000036403">
    <property type="component" value="Unassembled WGS sequence"/>
</dbReference>
<organism evidence="1 2">
    <name type="scientific">Lasius niger</name>
    <name type="common">Black garden ant</name>
    <dbReference type="NCBI Taxonomy" id="67767"/>
    <lineage>
        <taxon>Eukaryota</taxon>
        <taxon>Metazoa</taxon>
        <taxon>Ecdysozoa</taxon>
        <taxon>Arthropoda</taxon>
        <taxon>Hexapoda</taxon>
        <taxon>Insecta</taxon>
        <taxon>Pterygota</taxon>
        <taxon>Neoptera</taxon>
        <taxon>Endopterygota</taxon>
        <taxon>Hymenoptera</taxon>
        <taxon>Apocrita</taxon>
        <taxon>Aculeata</taxon>
        <taxon>Formicoidea</taxon>
        <taxon>Formicidae</taxon>
        <taxon>Formicinae</taxon>
        <taxon>Lasius</taxon>
        <taxon>Lasius</taxon>
    </lineage>
</organism>
<dbReference type="PaxDb" id="67767-A0A0J7MYE5"/>
<dbReference type="EMBL" id="LBMM01013835">
    <property type="protein sequence ID" value="KMQ85460.1"/>
    <property type="molecule type" value="Genomic_DNA"/>
</dbReference>
<protein>
    <submittedName>
        <fullName evidence="1">Integral membrane protein</fullName>
    </submittedName>
</protein>
<evidence type="ECO:0000313" key="2">
    <source>
        <dbReference type="Proteomes" id="UP000036403"/>
    </source>
</evidence>
<evidence type="ECO:0000313" key="1">
    <source>
        <dbReference type="EMBL" id="KMQ85460.1"/>
    </source>
</evidence>
<comment type="caution">
    <text evidence="1">The sequence shown here is derived from an EMBL/GenBank/DDBJ whole genome shotgun (WGS) entry which is preliminary data.</text>
</comment>
<dbReference type="AlphaFoldDB" id="A0A0J7MYE5"/>
<keyword evidence="2" id="KW-1185">Reference proteome</keyword>
<proteinExistence type="predicted"/>
<reference evidence="1 2" key="1">
    <citation type="submission" date="2015-04" db="EMBL/GenBank/DDBJ databases">
        <title>Lasius niger genome sequencing.</title>
        <authorList>
            <person name="Konorov E.A."/>
            <person name="Nikitin M.A."/>
            <person name="Kirill M.V."/>
            <person name="Chang P."/>
        </authorList>
    </citation>
    <scope>NUCLEOTIDE SEQUENCE [LARGE SCALE GENOMIC DNA]</scope>
    <source>
        <tissue evidence="1">Whole</tissue>
    </source>
</reference>
<name>A0A0J7MYE5_LASNI</name>